<feature type="compositionally biased region" description="Basic and acidic residues" evidence="1">
    <location>
        <begin position="417"/>
        <end position="433"/>
    </location>
</feature>
<keyword evidence="3" id="KW-1185">Reference proteome</keyword>
<feature type="compositionally biased region" description="Acidic residues" evidence="1">
    <location>
        <begin position="1"/>
        <end position="18"/>
    </location>
</feature>
<accession>A0A151I8N8</accession>
<evidence type="ECO:0000256" key="1">
    <source>
        <dbReference type="SAM" id="MobiDB-lite"/>
    </source>
</evidence>
<evidence type="ECO:0000313" key="3">
    <source>
        <dbReference type="Proteomes" id="UP000078542"/>
    </source>
</evidence>
<evidence type="ECO:0000313" key="2">
    <source>
        <dbReference type="EMBL" id="KYM94643.1"/>
    </source>
</evidence>
<sequence>METESSSDCEISDETDSDMDYKPRSKIPKLISQAVLNDVVRNLGLPKDGSEYLASFLKESNLLEPKTKVSFYRNREMKFRQYFSKDEVHSLVYCTNIKGLINELKPNCYDAKDWRVFIDSSKRSIKAVLLHNTNVYAPVPIAHSTVMQEKYVNMDILLKKIDYKTHEWQVCGDLKILTILLGQQSGFTKFPCYLCLWDSRDRENHYVKRNWPTRISLTPGSQNVIHKPLVDSSKILIPPLHIKLGIMKQFVKALDRSGPCFGYLVDKFPTLSEAKLKEGVFDGPQIRTMFRDTAFTNTMNRKEKEAWQSFKAVAQNFLGNKKSPHYKQIVAKMISDFQKLKCNMNLKLHFLDSHLDKFPHNLGDFSKEQGERFHQDMKVMETRYQGRLDFNMMADFCWTLERESAESRKRKRTSLHRSFEDKRTRYSSRQETD</sequence>
<dbReference type="AlphaFoldDB" id="A0A151I8N8"/>
<organism evidence="2 3">
    <name type="scientific">Cyphomyrmex costatus</name>
    <dbReference type="NCBI Taxonomy" id="456900"/>
    <lineage>
        <taxon>Eukaryota</taxon>
        <taxon>Metazoa</taxon>
        <taxon>Ecdysozoa</taxon>
        <taxon>Arthropoda</taxon>
        <taxon>Hexapoda</taxon>
        <taxon>Insecta</taxon>
        <taxon>Pterygota</taxon>
        <taxon>Neoptera</taxon>
        <taxon>Endopterygota</taxon>
        <taxon>Hymenoptera</taxon>
        <taxon>Apocrita</taxon>
        <taxon>Aculeata</taxon>
        <taxon>Formicoidea</taxon>
        <taxon>Formicidae</taxon>
        <taxon>Myrmicinae</taxon>
        <taxon>Cyphomyrmex</taxon>
    </lineage>
</organism>
<dbReference type="PANTHER" id="PTHR46114:SF1">
    <property type="entry name" value="ZAD DOMAIN-CONTAINING PROTEIN"/>
    <property type="match status" value="1"/>
</dbReference>
<reference evidence="2 3" key="1">
    <citation type="submission" date="2016-03" db="EMBL/GenBank/DDBJ databases">
        <title>Cyphomyrmex costatus WGS genome.</title>
        <authorList>
            <person name="Nygaard S."/>
            <person name="Hu H."/>
            <person name="Boomsma J."/>
            <person name="Zhang G."/>
        </authorList>
    </citation>
    <scope>NUCLEOTIDE SEQUENCE [LARGE SCALE GENOMIC DNA]</scope>
    <source>
        <strain evidence="2">MS0001</strain>
        <tissue evidence="2">Whole body</tissue>
    </source>
</reference>
<feature type="region of interest" description="Disordered" evidence="1">
    <location>
        <begin position="405"/>
        <end position="433"/>
    </location>
</feature>
<name>A0A151I8N8_9HYME</name>
<dbReference type="PANTHER" id="PTHR46114">
    <property type="entry name" value="APPLE DOMAIN-CONTAINING PROTEIN"/>
    <property type="match status" value="1"/>
</dbReference>
<gene>
    <name evidence="2" type="ORF">ALC62_14730</name>
</gene>
<protein>
    <submittedName>
        <fullName evidence="2">Uncharacterized protein</fullName>
    </submittedName>
</protein>
<dbReference type="Proteomes" id="UP000078542">
    <property type="component" value="Unassembled WGS sequence"/>
</dbReference>
<dbReference type="STRING" id="456900.A0A151I8N8"/>
<dbReference type="EMBL" id="KQ978353">
    <property type="protein sequence ID" value="KYM94643.1"/>
    <property type="molecule type" value="Genomic_DNA"/>
</dbReference>
<feature type="region of interest" description="Disordered" evidence="1">
    <location>
        <begin position="1"/>
        <end position="23"/>
    </location>
</feature>
<proteinExistence type="predicted"/>